<dbReference type="EMBL" id="JAGMUV010000024">
    <property type="protein sequence ID" value="KAH7121639.1"/>
    <property type="molecule type" value="Genomic_DNA"/>
</dbReference>
<protein>
    <submittedName>
        <fullName evidence="2">Uncharacterized protein</fullName>
    </submittedName>
</protein>
<evidence type="ECO:0000313" key="3">
    <source>
        <dbReference type="Proteomes" id="UP000738349"/>
    </source>
</evidence>
<gene>
    <name evidence="2" type="ORF">EDB81DRAFT_861537</name>
</gene>
<sequence>MRRRYHGRSQKIKSDETRDSCGPTQTGDRCPYRDYYNSKCGAFAKHESRFCVQHHKQLQDLWGAYKGDEEQFNSIEFHWLDLVALTFKICAGRNAVLGRTEVACAFYHEDADDPGHGQHCKHDNKRHSEYTHDDKRAQYSGCDRCWRHKNYVKHTNWIQQLQDQVDYLQDEFDKAMSYYSNLTWLLLYNPNFSRVTVMSSAPCLPYCVRV</sequence>
<proteinExistence type="predicted"/>
<evidence type="ECO:0000313" key="2">
    <source>
        <dbReference type="EMBL" id="KAH7121639.1"/>
    </source>
</evidence>
<reference evidence="2" key="1">
    <citation type="journal article" date="2021" name="Nat. Commun.">
        <title>Genetic determinants of endophytism in the Arabidopsis root mycobiome.</title>
        <authorList>
            <person name="Mesny F."/>
            <person name="Miyauchi S."/>
            <person name="Thiergart T."/>
            <person name="Pickel B."/>
            <person name="Atanasova L."/>
            <person name="Karlsson M."/>
            <person name="Huettel B."/>
            <person name="Barry K.W."/>
            <person name="Haridas S."/>
            <person name="Chen C."/>
            <person name="Bauer D."/>
            <person name="Andreopoulos W."/>
            <person name="Pangilinan J."/>
            <person name="LaButti K."/>
            <person name="Riley R."/>
            <person name="Lipzen A."/>
            <person name="Clum A."/>
            <person name="Drula E."/>
            <person name="Henrissat B."/>
            <person name="Kohler A."/>
            <person name="Grigoriev I.V."/>
            <person name="Martin F.M."/>
            <person name="Hacquard S."/>
        </authorList>
    </citation>
    <scope>NUCLEOTIDE SEQUENCE</scope>
    <source>
        <strain evidence="2">MPI-CAGE-AT-0147</strain>
    </source>
</reference>
<keyword evidence="3" id="KW-1185">Reference proteome</keyword>
<evidence type="ECO:0000256" key="1">
    <source>
        <dbReference type="SAM" id="MobiDB-lite"/>
    </source>
</evidence>
<dbReference type="Proteomes" id="UP000738349">
    <property type="component" value="Unassembled WGS sequence"/>
</dbReference>
<feature type="compositionally biased region" description="Basic residues" evidence="1">
    <location>
        <begin position="1"/>
        <end position="11"/>
    </location>
</feature>
<feature type="region of interest" description="Disordered" evidence="1">
    <location>
        <begin position="1"/>
        <end position="25"/>
    </location>
</feature>
<comment type="caution">
    <text evidence="2">The sequence shown here is derived from an EMBL/GenBank/DDBJ whole genome shotgun (WGS) entry which is preliminary data.</text>
</comment>
<name>A0A9P9IJE7_9HYPO</name>
<accession>A0A9P9IJE7</accession>
<organism evidence="2 3">
    <name type="scientific">Dactylonectria macrodidyma</name>
    <dbReference type="NCBI Taxonomy" id="307937"/>
    <lineage>
        <taxon>Eukaryota</taxon>
        <taxon>Fungi</taxon>
        <taxon>Dikarya</taxon>
        <taxon>Ascomycota</taxon>
        <taxon>Pezizomycotina</taxon>
        <taxon>Sordariomycetes</taxon>
        <taxon>Hypocreomycetidae</taxon>
        <taxon>Hypocreales</taxon>
        <taxon>Nectriaceae</taxon>
        <taxon>Dactylonectria</taxon>
    </lineage>
</organism>
<dbReference type="OrthoDB" id="10446579at2759"/>
<dbReference type="AlphaFoldDB" id="A0A9P9IJE7"/>